<dbReference type="Proteomes" id="UP001244341">
    <property type="component" value="Chromosome 4b"/>
</dbReference>
<keyword evidence="4" id="KW-1185">Reference proteome</keyword>
<evidence type="ECO:0000313" key="3">
    <source>
        <dbReference type="EMBL" id="WIA13587.1"/>
    </source>
</evidence>
<feature type="compositionally biased region" description="Low complexity" evidence="1">
    <location>
        <begin position="91"/>
        <end position="104"/>
    </location>
</feature>
<feature type="region of interest" description="Disordered" evidence="1">
    <location>
        <begin position="256"/>
        <end position="294"/>
    </location>
</feature>
<proteinExistence type="predicted"/>
<feature type="compositionally biased region" description="Polar residues" evidence="1">
    <location>
        <begin position="336"/>
        <end position="354"/>
    </location>
</feature>
<gene>
    <name evidence="3" type="ORF">OEZ85_007154</name>
</gene>
<sequence>MARSHVITALVLIAFAAVVTANVEDDHTRKLLQGNARSTGAMMSQQSTSAAIKTTVQNAQAGRGSTGNTKAATRTGSVATTVLARPSGPNTATAGAVTRAATPANRPTGRHLLQARNTGAAGSRATASQATTSAAIKQTVQAANRGAPVAAKPATRTGQTAAQVIARPAGLPATVTSQAVTTRPAQQRTGRHLLQNSRTGANQGRATASQATTSAAIKQTVQAANRGAPVAAKPATRTGQTAAQVIARPAGLPATVTSQAVTTRPAQQRTGRHLLQNSRTGANQGRATASQATTSAAIKQTVQAANRGAPVAAKPATRTGQAAAQTIARPAGLPATVTSQAMTTRPAQQNPRGL</sequence>
<keyword evidence="2" id="KW-0732">Signal</keyword>
<feature type="region of interest" description="Disordered" evidence="1">
    <location>
        <begin position="35"/>
        <end position="104"/>
    </location>
</feature>
<name>A0ABY8TX68_TETOB</name>
<organism evidence="3 4">
    <name type="scientific">Tetradesmus obliquus</name>
    <name type="common">Green alga</name>
    <name type="synonym">Acutodesmus obliquus</name>
    <dbReference type="NCBI Taxonomy" id="3088"/>
    <lineage>
        <taxon>Eukaryota</taxon>
        <taxon>Viridiplantae</taxon>
        <taxon>Chlorophyta</taxon>
        <taxon>core chlorophytes</taxon>
        <taxon>Chlorophyceae</taxon>
        <taxon>CS clade</taxon>
        <taxon>Sphaeropleales</taxon>
        <taxon>Scenedesmaceae</taxon>
        <taxon>Tetradesmus</taxon>
    </lineage>
</organism>
<accession>A0ABY8TX68</accession>
<dbReference type="EMBL" id="CP126211">
    <property type="protein sequence ID" value="WIA13587.1"/>
    <property type="molecule type" value="Genomic_DNA"/>
</dbReference>
<feature type="chain" id="PRO_5046290333" evidence="2">
    <location>
        <begin position="22"/>
        <end position="354"/>
    </location>
</feature>
<feature type="region of interest" description="Disordered" evidence="1">
    <location>
        <begin position="175"/>
        <end position="203"/>
    </location>
</feature>
<feature type="region of interest" description="Disordered" evidence="1">
    <location>
        <begin position="309"/>
        <end position="354"/>
    </location>
</feature>
<evidence type="ECO:0000256" key="1">
    <source>
        <dbReference type="SAM" id="MobiDB-lite"/>
    </source>
</evidence>
<feature type="compositionally biased region" description="Polar residues" evidence="1">
    <location>
        <begin position="35"/>
        <end position="60"/>
    </location>
</feature>
<feature type="compositionally biased region" description="Polar residues" evidence="1">
    <location>
        <begin position="256"/>
        <end position="286"/>
    </location>
</feature>
<protein>
    <submittedName>
        <fullName evidence="3">Uncharacterized protein</fullName>
    </submittedName>
</protein>
<evidence type="ECO:0000313" key="4">
    <source>
        <dbReference type="Proteomes" id="UP001244341"/>
    </source>
</evidence>
<feature type="signal peptide" evidence="2">
    <location>
        <begin position="1"/>
        <end position="21"/>
    </location>
</feature>
<reference evidence="3 4" key="1">
    <citation type="submission" date="2023-05" db="EMBL/GenBank/DDBJ databases">
        <title>A 100% complete, gapless, phased diploid assembly of the Scenedesmus obliquus UTEX 3031 genome.</title>
        <authorList>
            <person name="Biondi T.C."/>
            <person name="Hanschen E.R."/>
            <person name="Kwon T."/>
            <person name="Eng W."/>
            <person name="Kruse C.P.S."/>
            <person name="Koehler S.I."/>
            <person name="Kunde Y."/>
            <person name="Gleasner C.D."/>
            <person name="You Mak K.T."/>
            <person name="Polle J."/>
            <person name="Hovde B.T."/>
            <person name="Starkenburg S.R."/>
        </authorList>
    </citation>
    <scope>NUCLEOTIDE SEQUENCE [LARGE SCALE GENOMIC DNA]</scope>
    <source>
        <strain evidence="3 4">DOE0152z</strain>
    </source>
</reference>
<evidence type="ECO:0000256" key="2">
    <source>
        <dbReference type="SAM" id="SignalP"/>
    </source>
</evidence>
<feature type="compositionally biased region" description="Polar residues" evidence="1">
    <location>
        <begin position="66"/>
        <end position="80"/>
    </location>
</feature>